<dbReference type="Pfam" id="PF01668">
    <property type="entry name" value="SmpB"/>
    <property type="match status" value="1"/>
</dbReference>
<dbReference type="PANTHER" id="PTHR30308:SF2">
    <property type="entry name" value="SSRA-BINDING PROTEIN"/>
    <property type="match status" value="1"/>
</dbReference>
<dbReference type="SUPFAM" id="SSF74982">
    <property type="entry name" value="Small protein B (SmpB)"/>
    <property type="match status" value="1"/>
</dbReference>
<dbReference type="NCBIfam" id="NF003843">
    <property type="entry name" value="PRK05422.1"/>
    <property type="match status" value="1"/>
</dbReference>
<dbReference type="GO" id="GO:0003723">
    <property type="term" value="F:RNA binding"/>
    <property type="evidence" value="ECO:0007669"/>
    <property type="project" value="UniProtKB-UniRule"/>
</dbReference>
<accession>A0A8J7UX24</accession>
<comment type="subcellular location">
    <subcellularLocation>
        <location evidence="3">Cytoplasm</location>
    </subcellularLocation>
    <text evidence="3">The tmRNA-SmpB complex associates with stalled 70S ribosomes.</text>
</comment>
<dbReference type="EMBL" id="JAFIDN010000006">
    <property type="protein sequence ID" value="MBP3192849.1"/>
    <property type="molecule type" value="Genomic_DNA"/>
</dbReference>
<dbReference type="InterPro" id="IPR020081">
    <property type="entry name" value="SsrA-bd_prot_CS"/>
</dbReference>
<keyword evidence="1 3" id="KW-0963">Cytoplasm</keyword>
<evidence type="ECO:0000256" key="1">
    <source>
        <dbReference type="ARBA" id="ARBA00022490"/>
    </source>
</evidence>
<dbReference type="RefSeq" id="WP_210511948.1">
    <property type="nucleotide sequence ID" value="NZ_JAFIDN010000006.1"/>
</dbReference>
<dbReference type="PROSITE" id="PS01317">
    <property type="entry name" value="SSRP"/>
    <property type="match status" value="1"/>
</dbReference>
<comment type="function">
    <text evidence="3">Required for rescue of stalled ribosomes mediated by trans-translation. Binds to transfer-messenger RNA (tmRNA), required for stable association of tmRNA with ribosomes. tmRNA and SmpB together mimic tRNA shape, replacing the anticodon stem-loop with SmpB. tmRNA is encoded by the ssrA gene; the 2 termini fold to resemble tRNA(Ala) and it encodes a 'tag peptide', a short internal open reading frame. During trans-translation Ala-aminoacylated tmRNA acts like a tRNA, entering the A-site of stalled ribosomes, displacing the stalled mRNA. The ribosome then switches to translate the ORF on the tmRNA; the nascent peptide is terminated with the 'tag peptide' encoded by the tmRNA and targeted for degradation. The ribosome is freed to recommence translation, which seems to be the essential function of trans-translation.</text>
</comment>
<dbReference type="Gene3D" id="2.40.280.10">
    <property type="match status" value="1"/>
</dbReference>
<sequence length="161" mass="18412">MASGKKKEQKTGTPSIKNRKAWHEFSIEDSFEAGLVLTGTEVKSLRNGNASFGDAFAYLKSGEVWLKDLYIKPFEQGSYNNHDPRRERKLLLKRDEIRKLDRAVNQKGVTLVPLKLYFTRGLAKIQLGLAKGKKKYDKRASIAEKDVKRDLDRELKKARMG</sequence>
<dbReference type="GO" id="GO:0070929">
    <property type="term" value="P:trans-translation"/>
    <property type="evidence" value="ECO:0007669"/>
    <property type="project" value="UniProtKB-UniRule"/>
</dbReference>
<dbReference type="InterPro" id="IPR023620">
    <property type="entry name" value="SmpB"/>
</dbReference>
<dbReference type="Proteomes" id="UP000673975">
    <property type="component" value="Unassembled WGS sequence"/>
</dbReference>
<gene>
    <name evidence="3 4" type="primary">smpB</name>
    <name evidence="4" type="ORF">NATSA_09255</name>
</gene>
<evidence type="ECO:0000313" key="4">
    <source>
        <dbReference type="EMBL" id="MBP3192849.1"/>
    </source>
</evidence>
<dbReference type="InterPro" id="IPR000037">
    <property type="entry name" value="SsrA-bd_prot"/>
</dbReference>
<evidence type="ECO:0000313" key="5">
    <source>
        <dbReference type="Proteomes" id="UP000673975"/>
    </source>
</evidence>
<dbReference type="AlphaFoldDB" id="A0A8J7UX24"/>
<organism evidence="4 5">
    <name type="scientific">Natronogracilivirga saccharolytica</name>
    <dbReference type="NCBI Taxonomy" id="2812953"/>
    <lineage>
        <taxon>Bacteria</taxon>
        <taxon>Pseudomonadati</taxon>
        <taxon>Balneolota</taxon>
        <taxon>Balneolia</taxon>
        <taxon>Balneolales</taxon>
        <taxon>Cyclonatronaceae</taxon>
        <taxon>Natronogracilivirga</taxon>
    </lineage>
</organism>
<dbReference type="CDD" id="cd09294">
    <property type="entry name" value="SmpB"/>
    <property type="match status" value="1"/>
</dbReference>
<keyword evidence="2 3" id="KW-0694">RNA-binding</keyword>
<dbReference type="PANTHER" id="PTHR30308">
    <property type="entry name" value="TMRNA-BINDING COMPONENT OF TRANS-TRANSLATION TAGGING COMPLEX"/>
    <property type="match status" value="1"/>
</dbReference>
<name>A0A8J7UX24_9BACT</name>
<comment type="similarity">
    <text evidence="3">Belongs to the SmpB family.</text>
</comment>
<dbReference type="NCBIfam" id="TIGR00086">
    <property type="entry name" value="smpB"/>
    <property type="match status" value="1"/>
</dbReference>
<evidence type="ECO:0000256" key="2">
    <source>
        <dbReference type="ARBA" id="ARBA00022884"/>
    </source>
</evidence>
<dbReference type="GO" id="GO:0005829">
    <property type="term" value="C:cytosol"/>
    <property type="evidence" value="ECO:0007669"/>
    <property type="project" value="TreeGrafter"/>
</dbReference>
<keyword evidence="5" id="KW-1185">Reference proteome</keyword>
<evidence type="ECO:0000256" key="3">
    <source>
        <dbReference type="HAMAP-Rule" id="MF_00023"/>
    </source>
</evidence>
<protein>
    <recommendedName>
        <fullName evidence="3">SsrA-binding protein</fullName>
    </recommendedName>
    <alternativeName>
        <fullName evidence="3">Small protein B</fullName>
    </alternativeName>
</protein>
<proteinExistence type="inferred from homology"/>
<reference evidence="4" key="1">
    <citation type="submission" date="2021-02" db="EMBL/GenBank/DDBJ databases">
        <title>Natronogracilivirga saccharolytica gen. nov. sp. nov. a new anaerobic, haloalkiliphilic carbohydrate-fermenting bacterium from soda lake and proposing of Cyclonatronumiaceae fam. nov. in the phylum Balneolaeota.</title>
        <authorList>
            <person name="Zhilina T.N."/>
            <person name="Sorokin D.Y."/>
            <person name="Zavarzina D.G."/>
            <person name="Toshchakov S.V."/>
            <person name="Kublanov I.V."/>
        </authorList>
    </citation>
    <scope>NUCLEOTIDE SEQUENCE</scope>
    <source>
        <strain evidence="4">Z-1702</strain>
    </source>
</reference>
<dbReference type="GO" id="GO:0070930">
    <property type="term" value="P:trans-translation-dependent protein tagging"/>
    <property type="evidence" value="ECO:0007669"/>
    <property type="project" value="TreeGrafter"/>
</dbReference>
<dbReference type="HAMAP" id="MF_00023">
    <property type="entry name" value="SmpB"/>
    <property type="match status" value="1"/>
</dbReference>
<comment type="caution">
    <text evidence="4">The sequence shown here is derived from an EMBL/GenBank/DDBJ whole genome shotgun (WGS) entry which is preliminary data.</text>
</comment>